<protein>
    <recommendedName>
        <fullName evidence="3">DUF5666 domain-containing protein</fullName>
    </recommendedName>
</protein>
<dbReference type="AlphaFoldDB" id="A0A8S8X9L7"/>
<dbReference type="RefSeq" id="WP_420240937.1">
    <property type="nucleotide sequence ID" value="NZ_BOPV01000001.1"/>
</dbReference>
<dbReference type="EMBL" id="BOPV01000001">
    <property type="protein sequence ID" value="GIL38025.1"/>
    <property type="molecule type" value="Genomic_DNA"/>
</dbReference>
<evidence type="ECO:0000256" key="1">
    <source>
        <dbReference type="SAM" id="MobiDB-lite"/>
    </source>
</evidence>
<feature type="signal peptide" evidence="2">
    <location>
        <begin position="1"/>
        <end position="23"/>
    </location>
</feature>
<proteinExistence type="predicted"/>
<feature type="compositionally biased region" description="Pro residues" evidence="1">
    <location>
        <begin position="312"/>
        <end position="331"/>
    </location>
</feature>
<feature type="region of interest" description="Disordered" evidence="1">
    <location>
        <begin position="300"/>
        <end position="343"/>
    </location>
</feature>
<name>A0A8S8X9L7_9PROT</name>
<feature type="domain" description="DUF5666" evidence="3">
    <location>
        <begin position="250"/>
        <end position="300"/>
    </location>
</feature>
<evidence type="ECO:0000256" key="2">
    <source>
        <dbReference type="SAM" id="SignalP"/>
    </source>
</evidence>
<feature type="domain" description="DUF5666" evidence="3">
    <location>
        <begin position="111"/>
        <end position="170"/>
    </location>
</feature>
<evidence type="ECO:0000313" key="4">
    <source>
        <dbReference type="EMBL" id="GIL38025.1"/>
    </source>
</evidence>
<keyword evidence="5" id="KW-1185">Reference proteome</keyword>
<dbReference type="Proteomes" id="UP000681075">
    <property type="component" value="Unassembled WGS sequence"/>
</dbReference>
<comment type="caution">
    <text evidence="4">The sequence shown here is derived from an EMBL/GenBank/DDBJ whole genome shotgun (WGS) entry which is preliminary data.</text>
</comment>
<evidence type="ECO:0000313" key="5">
    <source>
        <dbReference type="Proteomes" id="UP000681075"/>
    </source>
</evidence>
<dbReference type="InterPro" id="IPR043724">
    <property type="entry name" value="DUF5666"/>
</dbReference>
<gene>
    <name evidence="4" type="ORF">TMPK1_02620</name>
</gene>
<feature type="compositionally biased region" description="Polar residues" evidence="1">
    <location>
        <begin position="334"/>
        <end position="343"/>
    </location>
</feature>
<keyword evidence="2" id="KW-0732">Signal</keyword>
<accession>A0A8S8X9L7</accession>
<evidence type="ECO:0000259" key="3">
    <source>
        <dbReference type="Pfam" id="PF18914"/>
    </source>
</evidence>
<organism evidence="4 5">
    <name type="scientific">Roseiterribacter gracilis</name>
    <dbReference type="NCBI Taxonomy" id="2812848"/>
    <lineage>
        <taxon>Bacteria</taxon>
        <taxon>Pseudomonadati</taxon>
        <taxon>Pseudomonadota</taxon>
        <taxon>Alphaproteobacteria</taxon>
        <taxon>Rhodospirillales</taxon>
        <taxon>Roseiterribacteraceae</taxon>
        <taxon>Roseiterribacter</taxon>
    </lineage>
</organism>
<dbReference type="Pfam" id="PF18914">
    <property type="entry name" value="DUF5666"/>
    <property type="match status" value="2"/>
</dbReference>
<sequence>MKRAWLFCLLAWLVLLFAGEAGADRGIGGTYVPPPATPAPRPVPGGTTKPIGTTIIGTIVKFGSVHVNDVVVDVSDMSGLALGQTVRVYAPAAIAERMTAGRVDVVPALTGPVDKPYAKGELTVLGQKILIDRSSFVEDGVKLADVTAGTMLIVHGLEQADGALRATRIERAPAGMRAALRGRLTPAADGSLAVHGVRVAARVAPDWIGRVVVAAVDMPTRSATEVQLWEPLAETVAADLSIEGIVGNDVRPDAVTIEGATFKLDGSTIVRNATLLRPGQRVVLEGTRAADGSWRAARIEAPPRERTEPALPTLPPDLPFTPPPAAPPVPAGPGNSSLLPGKR</sequence>
<reference evidence="4" key="1">
    <citation type="submission" date="2021-02" db="EMBL/GenBank/DDBJ databases">
        <title>Genome sequence of Rhodospirillales sp. strain TMPK1 isolated from soil.</title>
        <authorList>
            <person name="Nakai R."/>
            <person name="Kusada H."/>
            <person name="Tamaki H."/>
        </authorList>
    </citation>
    <scope>NUCLEOTIDE SEQUENCE</scope>
    <source>
        <strain evidence="4">TMPK1</strain>
    </source>
</reference>
<feature type="chain" id="PRO_5035883899" description="DUF5666 domain-containing protein" evidence="2">
    <location>
        <begin position="24"/>
        <end position="343"/>
    </location>
</feature>